<evidence type="ECO:0000256" key="7">
    <source>
        <dbReference type="SAM" id="Phobius"/>
    </source>
</evidence>
<feature type="transmembrane region" description="Helical" evidence="7">
    <location>
        <begin position="394"/>
        <end position="414"/>
    </location>
</feature>
<dbReference type="Pfam" id="PF03092">
    <property type="entry name" value="BT1"/>
    <property type="match status" value="1"/>
</dbReference>
<reference evidence="8" key="1">
    <citation type="journal article" date="2009" name="ISME J.">
        <title>Functional metagenomics reveals diverse beta-lactamases in a remote Alaskan soil.</title>
        <authorList>
            <person name="Allen H.K."/>
            <person name="Moe L.A."/>
            <person name="Rodbumrer J."/>
            <person name="Gaarder A."/>
            <person name="Handelsman J."/>
        </authorList>
    </citation>
    <scope>NUCLEOTIDE SEQUENCE</scope>
</reference>
<keyword evidence="5 7" id="KW-1133">Transmembrane helix</keyword>
<feature type="transmembrane region" description="Helical" evidence="7">
    <location>
        <begin position="161"/>
        <end position="181"/>
    </location>
</feature>
<accession>C0IN64</accession>
<feature type="transmembrane region" description="Helical" evidence="7">
    <location>
        <begin position="21"/>
        <end position="42"/>
    </location>
</feature>
<dbReference type="EMBL" id="EU408348">
    <property type="protein sequence ID" value="ACN58750.1"/>
    <property type="molecule type" value="Genomic_DNA"/>
</dbReference>
<dbReference type="PANTHER" id="PTHR31585:SF0">
    <property type="entry name" value="FOLATE-BIOPTERIN TRANSPORTER 1, CHLOROPLASTIC"/>
    <property type="match status" value="1"/>
</dbReference>
<dbReference type="GO" id="GO:0016020">
    <property type="term" value="C:membrane"/>
    <property type="evidence" value="ECO:0007669"/>
    <property type="project" value="UniProtKB-SubCell"/>
</dbReference>
<evidence type="ECO:0000256" key="6">
    <source>
        <dbReference type="ARBA" id="ARBA00023136"/>
    </source>
</evidence>
<feature type="transmembrane region" description="Helical" evidence="7">
    <location>
        <begin position="326"/>
        <end position="348"/>
    </location>
</feature>
<evidence type="ECO:0000256" key="2">
    <source>
        <dbReference type="ARBA" id="ARBA00007015"/>
    </source>
</evidence>
<feature type="transmembrane region" description="Helical" evidence="7">
    <location>
        <begin position="301"/>
        <end position="320"/>
    </location>
</feature>
<feature type="transmembrane region" description="Helical" evidence="7">
    <location>
        <begin position="236"/>
        <end position="258"/>
    </location>
</feature>
<dbReference type="SUPFAM" id="SSF103473">
    <property type="entry name" value="MFS general substrate transporter"/>
    <property type="match status" value="1"/>
</dbReference>
<dbReference type="InterPro" id="IPR036259">
    <property type="entry name" value="MFS_trans_sf"/>
</dbReference>
<sequence length="432" mass="46773">MSEIAAAPTLRNQPERAGIRRLMLFFALVYLTEGIGQSDGLIAQPLNYYLKQVYQWTPVQITAFLTVLNLPWFLKPLYGVVSDFLPLFGYRRKAYLLLSNGLAAAAYFAIAGSATPGTLVFLLLLAVYGMAIASTLCGAVLVENGQKFNANAVFVNQQQLWFNVAAILTSLLGGAFVQWMMPLTAVHAAAAIAGIAPILVIFGTLALIEEDKTTVSRSEFTEGVASLIAAFKARRLWVIAGFLFFFYFSPGIDTPVYFYMTDHLKFSQAYIGVLNAIGALGWIAAALFYRFYLEDLSSKTLLNLSILAAVLATFAYIFMVGAVTAALVHLCYGAASMMTVVAMFGLAADHCPKRVEAFVFAAMIAVTNIAAAAADNVGSYLYEHVFHSEIYPLVLVAAAVTVLNFALVPFLGLASEAAPVKRPRWRKPAGPS</sequence>
<evidence type="ECO:0000256" key="5">
    <source>
        <dbReference type="ARBA" id="ARBA00022989"/>
    </source>
</evidence>
<dbReference type="PANTHER" id="PTHR31585">
    <property type="entry name" value="FOLATE-BIOPTERIN TRANSPORTER 1, CHLOROPLASTIC"/>
    <property type="match status" value="1"/>
</dbReference>
<evidence type="ECO:0000313" key="8">
    <source>
        <dbReference type="EMBL" id="ACN58750.1"/>
    </source>
</evidence>
<feature type="transmembrane region" description="Helical" evidence="7">
    <location>
        <begin position="355"/>
        <end position="374"/>
    </location>
</feature>
<evidence type="ECO:0000256" key="1">
    <source>
        <dbReference type="ARBA" id="ARBA00004141"/>
    </source>
</evidence>
<comment type="similarity">
    <text evidence="2">Belongs to the major facilitator superfamily. Folate-biopterin transporter (TC 2.A.71) family.</text>
</comment>
<keyword evidence="6 7" id="KW-0472">Membrane</keyword>
<proteinExistence type="inferred from homology"/>
<protein>
    <submittedName>
        <fullName evidence="8">Folate transporter 3</fullName>
    </submittedName>
</protein>
<gene>
    <name evidence="8" type="ORF">AKSOIL_0072</name>
</gene>
<keyword evidence="3" id="KW-0813">Transport</keyword>
<dbReference type="InterPro" id="IPR039309">
    <property type="entry name" value="BT1"/>
</dbReference>
<feature type="transmembrane region" description="Helical" evidence="7">
    <location>
        <begin position="54"/>
        <end position="74"/>
    </location>
</feature>
<feature type="transmembrane region" description="Helical" evidence="7">
    <location>
        <begin position="95"/>
        <end position="114"/>
    </location>
</feature>
<evidence type="ECO:0000256" key="3">
    <source>
        <dbReference type="ARBA" id="ARBA00022448"/>
    </source>
</evidence>
<organism evidence="8">
    <name type="scientific">uncultured bacterium BLR3</name>
    <dbReference type="NCBI Taxonomy" id="506521"/>
    <lineage>
        <taxon>Bacteria</taxon>
        <taxon>environmental samples</taxon>
    </lineage>
</organism>
<feature type="transmembrane region" description="Helical" evidence="7">
    <location>
        <begin position="120"/>
        <end position="141"/>
    </location>
</feature>
<evidence type="ECO:0000256" key="4">
    <source>
        <dbReference type="ARBA" id="ARBA00022692"/>
    </source>
</evidence>
<keyword evidence="4 7" id="KW-0812">Transmembrane</keyword>
<dbReference type="Gene3D" id="1.20.1250.20">
    <property type="entry name" value="MFS general substrate transporter like domains"/>
    <property type="match status" value="2"/>
</dbReference>
<feature type="transmembrane region" description="Helical" evidence="7">
    <location>
        <begin position="187"/>
        <end position="208"/>
    </location>
</feature>
<name>C0IN64_9BACT</name>
<dbReference type="AlphaFoldDB" id="C0IN64"/>
<feature type="transmembrane region" description="Helical" evidence="7">
    <location>
        <begin position="270"/>
        <end position="289"/>
    </location>
</feature>
<comment type="subcellular location">
    <subcellularLocation>
        <location evidence="1">Membrane</location>
        <topology evidence="1">Multi-pass membrane protein</topology>
    </subcellularLocation>
</comment>